<dbReference type="GO" id="GO:0006422">
    <property type="term" value="P:aspartyl-tRNA aminoacylation"/>
    <property type="evidence" value="ECO:0007669"/>
    <property type="project" value="UniProtKB-UniRule"/>
</dbReference>
<proteinExistence type="inferred from homology"/>
<evidence type="ECO:0000256" key="1">
    <source>
        <dbReference type="ARBA" id="ARBA00006303"/>
    </source>
</evidence>
<evidence type="ECO:0000256" key="2">
    <source>
        <dbReference type="ARBA" id="ARBA00022598"/>
    </source>
</evidence>
<dbReference type="NCBIfam" id="TIGR00459">
    <property type="entry name" value="aspS_bact"/>
    <property type="match status" value="1"/>
</dbReference>
<evidence type="ECO:0000259" key="9">
    <source>
        <dbReference type="PROSITE" id="PS50862"/>
    </source>
</evidence>
<dbReference type="PROSITE" id="PS50862">
    <property type="entry name" value="AA_TRNA_LIGASE_II"/>
    <property type="match status" value="1"/>
</dbReference>
<evidence type="ECO:0000256" key="6">
    <source>
        <dbReference type="ARBA" id="ARBA00023146"/>
    </source>
</evidence>
<keyword evidence="5 7" id="KW-0648">Protein biosynthesis</keyword>
<feature type="region of interest" description="Aspartate" evidence="7">
    <location>
        <begin position="194"/>
        <end position="197"/>
    </location>
</feature>
<feature type="compositionally biased region" description="Acidic residues" evidence="8">
    <location>
        <begin position="585"/>
        <end position="595"/>
    </location>
</feature>
<dbReference type="GO" id="GO:0004815">
    <property type="term" value="F:aspartate-tRNA ligase activity"/>
    <property type="evidence" value="ECO:0007669"/>
    <property type="project" value="UniProtKB-UniRule"/>
</dbReference>
<dbReference type="InterPro" id="IPR047089">
    <property type="entry name" value="Asp-tRNA-ligase_1_N"/>
</dbReference>
<comment type="catalytic activity">
    <reaction evidence="7">
        <text>tRNA(Asx) + L-aspartate + ATP = L-aspartyl-tRNA(Asx) + AMP + diphosphate</text>
        <dbReference type="Rhea" id="RHEA:18349"/>
        <dbReference type="Rhea" id="RHEA-COMP:9710"/>
        <dbReference type="Rhea" id="RHEA-COMP:9711"/>
        <dbReference type="ChEBI" id="CHEBI:29991"/>
        <dbReference type="ChEBI" id="CHEBI:30616"/>
        <dbReference type="ChEBI" id="CHEBI:33019"/>
        <dbReference type="ChEBI" id="CHEBI:78442"/>
        <dbReference type="ChEBI" id="CHEBI:78516"/>
        <dbReference type="ChEBI" id="CHEBI:456215"/>
        <dbReference type="EC" id="6.1.1.23"/>
    </reaction>
</comment>
<dbReference type="InterPro" id="IPR002312">
    <property type="entry name" value="Asp/Asn-tRNA-synth_IIb"/>
</dbReference>
<evidence type="ECO:0000256" key="5">
    <source>
        <dbReference type="ARBA" id="ARBA00022917"/>
    </source>
</evidence>
<dbReference type="CDD" id="cd00777">
    <property type="entry name" value="AspRS_core"/>
    <property type="match status" value="1"/>
</dbReference>
<feature type="binding site" evidence="7">
    <location>
        <begin position="216"/>
        <end position="218"/>
    </location>
    <ligand>
        <name>ATP</name>
        <dbReference type="ChEBI" id="CHEBI:30616"/>
    </ligand>
</feature>
<accession>A0A0V9UGQ6</accession>
<keyword evidence="4 7" id="KW-0067">ATP-binding</keyword>
<keyword evidence="2 7" id="KW-0436">Ligase</keyword>
<dbReference type="SUPFAM" id="SSF55681">
    <property type="entry name" value="Class II aaRS and biotin synthetases"/>
    <property type="match status" value="1"/>
</dbReference>
<evidence type="ECO:0000256" key="3">
    <source>
        <dbReference type="ARBA" id="ARBA00022741"/>
    </source>
</evidence>
<feature type="binding site" evidence="7">
    <location>
        <position position="489"/>
    </location>
    <ligand>
        <name>L-aspartate</name>
        <dbReference type="ChEBI" id="CHEBI:29991"/>
    </ligand>
</feature>
<dbReference type="Gene3D" id="2.40.50.140">
    <property type="entry name" value="Nucleic acid-binding proteins"/>
    <property type="match status" value="1"/>
</dbReference>
<evidence type="ECO:0000313" key="11">
    <source>
        <dbReference type="Proteomes" id="UP000053060"/>
    </source>
</evidence>
<dbReference type="SUPFAM" id="SSF55261">
    <property type="entry name" value="GAD domain-like"/>
    <property type="match status" value="1"/>
</dbReference>
<dbReference type="RefSeq" id="WP_060653203.1">
    <property type="nucleotide sequence ID" value="NZ_AZXY01000010.1"/>
</dbReference>
<dbReference type="InterPro" id="IPR004524">
    <property type="entry name" value="Asp-tRNA-ligase_1"/>
</dbReference>
<name>A0A0V9UGQ6_9NOCA</name>
<dbReference type="NCBIfam" id="NF001750">
    <property type="entry name" value="PRK00476.1"/>
    <property type="match status" value="1"/>
</dbReference>
<dbReference type="InterPro" id="IPR047090">
    <property type="entry name" value="AspRS_core"/>
</dbReference>
<dbReference type="PANTHER" id="PTHR22594:SF5">
    <property type="entry name" value="ASPARTATE--TRNA LIGASE, MITOCHONDRIAL"/>
    <property type="match status" value="1"/>
</dbReference>
<comment type="subcellular location">
    <subcellularLocation>
        <location evidence="7">Cytoplasm</location>
    </subcellularLocation>
</comment>
<evidence type="ECO:0000256" key="7">
    <source>
        <dbReference type="HAMAP-Rule" id="MF_00044"/>
    </source>
</evidence>
<evidence type="ECO:0000313" key="10">
    <source>
        <dbReference type="EMBL" id="KSZ57163.1"/>
    </source>
</evidence>
<dbReference type="Proteomes" id="UP000053060">
    <property type="component" value="Unassembled WGS sequence"/>
</dbReference>
<feature type="binding site" evidence="7">
    <location>
        <position position="482"/>
    </location>
    <ligand>
        <name>ATP</name>
        <dbReference type="ChEBI" id="CHEBI:30616"/>
    </ligand>
</feature>
<keyword evidence="3 7" id="KW-0547">Nucleotide-binding</keyword>
<feature type="region of interest" description="Disordered" evidence="8">
    <location>
        <begin position="562"/>
        <end position="595"/>
    </location>
</feature>
<dbReference type="SUPFAM" id="SSF50249">
    <property type="entry name" value="Nucleic acid-binding proteins"/>
    <property type="match status" value="1"/>
</dbReference>
<feature type="binding site" evidence="7">
    <location>
        <position position="225"/>
    </location>
    <ligand>
        <name>ATP</name>
        <dbReference type="ChEBI" id="CHEBI:30616"/>
    </ligand>
</feature>
<dbReference type="PATRIC" id="fig|1441730.3.peg.3919"/>
<gene>
    <name evidence="7" type="primary">aspS</name>
    <name evidence="10" type="ORF">Z045_18765</name>
</gene>
<dbReference type="InterPro" id="IPR045864">
    <property type="entry name" value="aa-tRNA-synth_II/BPL/LPL"/>
</dbReference>
<dbReference type="InterPro" id="IPR004365">
    <property type="entry name" value="NA-bd_OB_tRNA"/>
</dbReference>
<comment type="similarity">
    <text evidence="1 7">Belongs to the class-II aminoacyl-tRNA synthetase family. Type 1 subfamily.</text>
</comment>
<comment type="subunit">
    <text evidence="7">Homodimer.</text>
</comment>
<dbReference type="GO" id="GO:0003676">
    <property type="term" value="F:nucleic acid binding"/>
    <property type="evidence" value="ECO:0007669"/>
    <property type="project" value="InterPro"/>
</dbReference>
<evidence type="ECO:0000256" key="4">
    <source>
        <dbReference type="ARBA" id="ARBA00022840"/>
    </source>
</evidence>
<dbReference type="Pfam" id="PF00152">
    <property type="entry name" value="tRNA-synt_2"/>
    <property type="match status" value="1"/>
</dbReference>
<dbReference type="InterPro" id="IPR029351">
    <property type="entry name" value="GAD_dom"/>
</dbReference>
<comment type="caution">
    <text evidence="10">The sequence shown here is derived from an EMBL/GenBank/DDBJ whole genome shotgun (WGS) entry which is preliminary data.</text>
</comment>
<dbReference type="GO" id="GO:0050560">
    <property type="term" value="F:aspartate-tRNA(Asn) ligase activity"/>
    <property type="evidence" value="ECO:0007669"/>
    <property type="project" value="UniProtKB-EC"/>
</dbReference>
<sequence>MLRTHLAGSLRAEHAEQTVTLTGWVARRRDHGGVIFIDLRDASGVSQVVFRSAGVLEQAHRLRAEYCVRITGKVEVRPEGNQNFEIPTGAIEVDASELVVLNEAAPLPFQLDDQVGEEARLKYRYLDLRREKPGKTIRLRSKVNAAARAVLAHHEFVEVETPTLTRSTPEGARDFLVPARLQPGNFYALPQSPQLFKQLLMVGGIERYYQIARCYRDEDFRADRQPEFTQLDIEMAFVNQDDVILLAEEVLHALWRLVGYELETPIPRMTYAEAMRRFGTDKPDLRFGIELVECKEFFKDTTFRVFQAEYVGAVVMPGGASQPRRQLDAWQEWAKQRGAKGLAYVLVGEGGTLSGPVAKNLTDAEREGLAAHVGANPGDCIFFAAGPTKQMRALLGAARDEIARKLDLIDPNAWAFVWVVDAPLFEPAADATASGDVALGHSAWTAVHHAFTSPKPEYIDTFDTDPGSALAYAYDIVCNGNEIGGGSIRIHRPDIQERVFKVMGISGEEANEKFGFLLEAFKYGAPPHGGIAFGWDRITALLAGVDSIREVIAFPKSGGGVDPLTDAPGPITAEQRKETGIDFVPEPETEGADKA</sequence>
<dbReference type="Gene3D" id="3.30.930.10">
    <property type="entry name" value="Bira Bifunctional Protein, Domain 2"/>
    <property type="match status" value="1"/>
</dbReference>
<dbReference type="HAMAP" id="MF_00044">
    <property type="entry name" value="Asp_tRNA_synth_type1"/>
    <property type="match status" value="1"/>
</dbReference>
<dbReference type="InterPro" id="IPR006195">
    <property type="entry name" value="aa-tRNA-synth_II"/>
</dbReference>
<feature type="domain" description="Aminoacyl-transfer RNA synthetases class-II family profile" evidence="9">
    <location>
        <begin position="137"/>
        <end position="555"/>
    </location>
</feature>
<dbReference type="EMBL" id="AZXY01000010">
    <property type="protein sequence ID" value="KSZ57163.1"/>
    <property type="molecule type" value="Genomic_DNA"/>
</dbReference>
<feature type="binding site" evidence="7">
    <location>
        <position position="170"/>
    </location>
    <ligand>
        <name>L-aspartate</name>
        <dbReference type="ChEBI" id="CHEBI:29991"/>
    </ligand>
</feature>
<dbReference type="Pfam" id="PF02938">
    <property type="entry name" value="GAD"/>
    <property type="match status" value="1"/>
</dbReference>
<dbReference type="CDD" id="cd04317">
    <property type="entry name" value="EcAspRS_like_N"/>
    <property type="match status" value="1"/>
</dbReference>
<dbReference type="PRINTS" id="PR01042">
    <property type="entry name" value="TRNASYNTHASP"/>
</dbReference>
<feature type="binding site" evidence="7">
    <location>
        <position position="216"/>
    </location>
    <ligand>
        <name>L-aspartate</name>
        <dbReference type="ChEBI" id="CHEBI:29991"/>
    </ligand>
</feature>
<feature type="site" description="Important for tRNA non-discrimination" evidence="7">
    <location>
        <position position="31"/>
    </location>
</feature>
<dbReference type="InterPro" id="IPR012340">
    <property type="entry name" value="NA-bd_OB-fold"/>
</dbReference>
<dbReference type="PANTHER" id="PTHR22594">
    <property type="entry name" value="ASPARTYL/LYSYL-TRNA SYNTHETASE"/>
    <property type="match status" value="1"/>
</dbReference>
<feature type="binding site" evidence="7">
    <location>
        <begin position="534"/>
        <end position="537"/>
    </location>
    <ligand>
        <name>ATP</name>
        <dbReference type="ChEBI" id="CHEBI:30616"/>
    </ligand>
</feature>
<keyword evidence="6 7" id="KW-0030">Aminoacyl-tRNA synthetase</keyword>
<dbReference type="GO" id="GO:0005737">
    <property type="term" value="C:cytoplasm"/>
    <property type="evidence" value="ECO:0007669"/>
    <property type="project" value="UniProtKB-SubCell"/>
</dbReference>
<dbReference type="GO" id="GO:0005524">
    <property type="term" value="F:ATP binding"/>
    <property type="evidence" value="ECO:0007669"/>
    <property type="project" value="UniProtKB-UniRule"/>
</dbReference>
<dbReference type="Pfam" id="PF01336">
    <property type="entry name" value="tRNA_anti-codon"/>
    <property type="match status" value="1"/>
</dbReference>
<reference evidence="11" key="1">
    <citation type="submission" date="2015-01" db="EMBL/GenBank/DDBJ databases">
        <title>Draft genome sequence of Rhodococcus pyridinivorans strain KG-16, a hydrocarbon-degrading bacterium.</title>
        <authorList>
            <person name="Aggarwal R.K."/>
            <person name="Dawar C."/>
        </authorList>
    </citation>
    <scope>NUCLEOTIDE SEQUENCE [LARGE SCALE GENOMIC DNA]</scope>
    <source>
        <strain evidence="11">KG-16</strain>
    </source>
</reference>
<organism evidence="10 11">
    <name type="scientific">Rhodococcus pyridinivorans KG-16</name>
    <dbReference type="NCBI Taxonomy" id="1441730"/>
    <lineage>
        <taxon>Bacteria</taxon>
        <taxon>Bacillati</taxon>
        <taxon>Actinomycetota</taxon>
        <taxon>Actinomycetes</taxon>
        <taxon>Mycobacteriales</taxon>
        <taxon>Nocardiaceae</taxon>
        <taxon>Rhodococcus</taxon>
    </lineage>
</organism>
<evidence type="ECO:0000256" key="8">
    <source>
        <dbReference type="SAM" id="MobiDB-lite"/>
    </source>
</evidence>
<keyword evidence="7" id="KW-0963">Cytoplasm</keyword>
<dbReference type="AlphaFoldDB" id="A0A0V9UGQ6"/>
<feature type="binding site" evidence="7">
    <location>
        <position position="448"/>
    </location>
    <ligand>
        <name>L-aspartate</name>
        <dbReference type="ChEBI" id="CHEBI:29991"/>
    </ligand>
</feature>
<dbReference type="Gene3D" id="3.30.1360.30">
    <property type="entry name" value="GAD-like domain"/>
    <property type="match status" value="1"/>
</dbReference>
<dbReference type="EC" id="6.1.1.23" evidence="7"/>
<dbReference type="InterPro" id="IPR004364">
    <property type="entry name" value="Aa-tRNA-synt_II"/>
</dbReference>
<protein>
    <recommendedName>
        <fullName evidence="7">Aspartate--tRNA(Asp/Asn) ligase</fullName>
        <ecNumber evidence="7">6.1.1.23</ecNumber>
    </recommendedName>
    <alternativeName>
        <fullName evidence="7">Aspartyl-tRNA synthetase</fullName>
        <shortName evidence="7">AspRS</shortName>
    </alternativeName>
    <alternativeName>
        <fullName evidence="7">Non-discriminating aspartyl-tRNA synthetase</fullName>
        <shortName evidence="7">ND-AspRS</shortName>
    </alternativeName>
</protein>
<feature type="site" description="Important for tRNA non-discrimination" evidence="7">
    <location>
        <position position="80"/>
    </location>
</feature>
<reference evidence="10 11" key="2">
    <citation type="journal article" date="2016" name="Genome Announc.">
        <title>Draft Genome Sequence of a Versatile Hydrocarbon-Degrading Bacterium, Rhodococcus pyridinivorans Strain KG-16, Collected from Oil Fields in India.</title>
        <authorList>
            <person name="Aggarwal R.K."/>
            <person name="Dawar C."/>
            <person name="Phanindranath R."/>
            <person name="Mutnuri L."/>
            <person name="Dayal A.M."/>
        </authorList>
    </citation>
    <scope>NUCLEOTIDE SEQUENCE [LARGE SCALE GENOMIC DNA]</scope>
    <source>
        <strain evidence="10 11">KG-16</strain>
    </source>
</reference>
<dbReference type="InterPro" id="IPR004115">
    <property type="entry name" value="GAD-like_sf"/>
</dbReference>
<comment type="function">
    <text evidence="7">Aspartyl-tRNA synthetase with relaxed tRNA specificity since it is able to aspartylate not only its cognate tRNA(Asp) but also tRNA(Asn). Reaction proceeds in two steps: L-aspartate is first activated by ATP to form Asp-AMP and then transferred to the acceptor end of tRNA(Asp/Asn).</text>
</comment>